<evidence type="ECO:0000313" key="2">
    <source>
        <dbReference type="Proteomes" id="UP000316609"/>
    </source>
</evidence>
<dbReference type="Gene3D" id="2.50.20.10">
    <property type="entry name" value="Lipoprotein localisation LolA/LolB/LppX"/>
    <property type="match status" value="1"/>
</dbReference>
<accession>A0A538TW22</accession>
<name>A0A538TW22_UNCEI</name>
<evidence type="ECO:0000313" key="1">
    <source>
        <dbReference type="EMBL" id="TMQ67827.1"/>
    </source>
</evidence>
<dbReference type="Proteomes" id="UP000316609">
    <property type="component" value="Unassembled WGS sequence"/>
</dbReference>
<proteinExistence type="predicted"/>
<dbReference type="AlphaFoldDB" id="A0A538TW22"/>
<gene>
    <name evidence="1" type="ORF">E6K78_03360</name>
</gene>
<reference evidence="1 2" key="1">
    <citation type="journal article" date="2019" name="Nat. Microbiol.">
        <title>Mediterranean grassland soil C-N compound turnover is dependent on rainfall and depth, and is mediated by genomically divergent microorganisms.</title>
        <authorList>
            <person name="Diamond S."/>
            <person name="Andeer P.F."/>
            <person name="Li Z."/>
            <person name="Crits-Christoph A."/>
            <person name="Burstein D."/>
            <person name="Anantharaman K."/>
            <person name="Lane K.R."/>
            <person name="Thomas B.C."/>
            <person name="Pan C."/>
            <person name="Northen T.R."/>
            <person name="Banfield J.F."/>
        </authorList>
    </citation>
    <scope>NUCLEOTIDE SEQUENCE [LARGE SCALE GENOMIC DNA]</scope>
    <source>
        <strain evidence="1">WS_8</strain>
    </source>
</reference>
<protein>
    <submittedName>
        <fullName evidence="1">Outer membrane lipoprotein-sorting protein</fullName>
    </submittedName>
</protein>
<dbReference type="EMBL" id="VBOY01000028">
    <property type="protein sequence ID" value="TMQ67827.1"/>
    <property type="molecule type" value="Genomic_DNA"/>
</dbReference>
<organism evidence="1 2">
    <name type="scientific">Eiseniibacteriota bacterium</name>
    <dbReference type="NCBI Taxonomy" id="2212470"/>
    <lineage>
        <taxon>Bacteria</taxon>
        <taxon>Candidatus Eiseniibacteriota</taxon>
    </lineage>
</organism>
<sequence length="261" mass="30216">MLPWLLVLASETTPTLATEDTMRTEVQEVLVRAPRVTLAEILDRVARGEARRDSLLADESFTVAVRLVRDVRGPTPKLLQETVWRVFRKRPDKVRSILLRRRIAPRQKDDVVVTFSPGMGEEIVDFAFQPRARRDFRYQIVGRDLVGTHVIYRIAFEPRSLLDPMQPQGLVWIDTNDFVIVREEVSFRKSPIPLVLRGIDRMVVERQRVGGHWVLRRVLLRGEATLPLPRVGRTFDLGIQFDDYTVNQGLDDRVFLREVGR</sequence>
<keyword evidence="1" id="KW-0449">Lipoprotein</keyword>
<comment type="caution">
    <text evidence="1">The sequence shown here is derived from an EMBL/GenBank/DDBJ whole genome shotgun (WGS) entry which is preliminary data.</text>
</comment>